<proteinExistence type="inferred from homology"/>
<gene>
    <name evidence="5" type="ORF">LECACI_7A004400</name>
</gene>
<evidence type="ECO:0000313" key="6">
    <source>
        <dbReference type="Proteomes" id="UP001296104"/>
    </source>
</evidence>
<name>A0AAI9EAG5_9PEZI</name>
<protein>
    <recommendedName>
        <fullName evidence="4">Large ribosomal subunit protein uL3m</fullName>
    </recommendedName>
</protein>
<dbReference type="Gene3D" id="2.40.30.10">
    <property type="entry name" value="Translation factors"/>
    <property type="match status" value="1"/>
</dbReference>
<keyword evidence="6" id="KW-1185">Reference proteome</keyword>
<comment type="similarity">
    <text evidence="1">Belongs to the universal ribosomal protein uL3 family.</text>
</comment>
<dbReference type="Gene3D" id="3.30.160.810">
    <property type="match status" value="1"/>
</dbReference>
<keyword evidence="3" id="KW-0687">Ribonucleoprotein</keyword>
<dbReference type="InterPro" id="IPR000597">
    <property type="entry name" value="Ribosomal_uL3"/>
</dbReference>
<dbReference type="SUPFAM" id="SSF50447">
    <property type="entry name" value="Translation proteins"/>
    <property type="match status" value="1"/>
</dbReference>
<dbReference type="EMBL" id="CAVMBE010000024">
    <property type="protein sequence ID" value="CAK4009758.1"/>
    <property type="molecule type" value="Genomic_DNA"/>
</dbReference>
<dbReference type="FunFam" id="3.30.160.810:FF:000001">
    <property type="entry name" value="50S ribosomal protein L3"/>
    <property type="match status" value="1"/>
</dbReference>
<reference evidence="5" key="1">
    <citation type="submission" date="2023-11" db="EMBL/GenBank/DDBJ databases">
        <authorList>
            <person name="Alioto T."/>
            <person name="Alioto T."/>
            <person name="Gomez Garrido J."/>
        </authorList>
    </citation>
    <scope>NUCLEOTIDE SEQUENCE</scope>
</reference>
<accession>A0AAI9EAG5</accession>
<dbReference type="NCBIfam" id="TIGR03625">
    <property type="entry name" value="L3_bact"/>
    <property type="match status" value="1"/>
</dbReference>
<evidence type="ECO:0000256" key="3">
    <source>
        <dbReference type="ARBA" id="ARBA00023274"/>
    </source>
</evidence>
<evidence type="ECO:0000256" key="1">
    <source>
        <dbReference type="ARBA" id="ARBA00006540"/>
    </source>
</evidence>
<dbReference type="HAMAP" id="MF_01325_B">
    <property type="entry name" value="Ribosomal_uL3_B"/>
    <property type="match status" value="1"/>
</dbReference>
<dbReference type="FunFam" id="2.40.30.10:FF:000004">
    <property type="entry name" value="50S ribosomal protein L3"/>
    <property type="match status" value="1"/>
</dbReference>
<dbReference type="Pfam" id="PF00297">
    <property type="entry name" value="Ribosomal_L3"/>
    <property type="match status" value="1"/>
</dbReference>
<dbReference type="InterPro" id="IPR009000">
    <property type="entry name" value="Transl_B-barrel_sf"/>
</dbReference>
<evidence type="ECO:0000256" key="4">
    <source>
        <dbReference type="ARBA" id="ARBA00035209"/>
    </source>
</evidence>
<dbReference type="AlphaFoldDB" id="A0AAI9EAG5"/>
<dbReference type="GO" id="GO:0005762">
    <property type="term" value="C:mitochondrial large ribosomal subunit"/>
    <property type="evidence" value="ECO:0007669"/>
    <property type="project" value="TreeGrafter"/>
</dbReference>
<dbReference type="PANTHER" id="PTHR11229:SF8">
    <property type="entry name" value="LARGE RIBOSOMAL SUBUNIT PROTEIN UL3M"/>
    <property type="match status" value="1"/>
</dbReference>
<dbReference type="GO" id="GO:0006412">
    <property type="term" value="P:translation"/>
    <property type="evidence" value="ECO:0007669"/>
    <property type="project" value="InterPro"/>
</dbReference>
<dbReference type="InterPro" id="IPR019927">
    <property type="entry name" value="Ribosomal_uL3_bac/org-type"/>
</dbReference>
<organism evidence="5 6">
    <name type="scientific">Lecanosticta acicola</name>
    <dbReference type="NCBI Taxonomy" id="111012"/>
    <lineage>
        <taxon>Eukaryota</taxon>
        <taxon>Fungi</taxon>
        <taxon>Dikarya</taxon>
        <taxon>Ascomycota</taxon>
        <taxon>Pezizomycotina</taxon>
        <taxon>Dothideomycetes</taxon>
        <taxon>Dothideomycetidae</taxon>
        <taxon>Mycosphaerellales</taxon>
        <taxon>Mycosphaerellaceae</taxon>
        <taxon>Lecanosticta</taxon>
    </lineage>
</organism>
<keyword evidence="2" id="KW-0689">Ribosomal protein</keyword>
<sequence length="315" mass="34104">MPPRPSPPLFAVPPRFLCPSVSRQFVRTIRSIAPKPRGGTHPERFNGGRFAKSVGSGQHAAFERKEHVMPLRTGALAIKKGMTGIYDPVTAKREPCTVLQLDRCQVISHKRRDVHGYWAVQVGCGMKEAKNVSRPERGHFAKREVPIKRHLAEFRVKNEESLPEIGSLITADLFQEGQYVDARGVTRGMGFAGGMKRWGFSGQPASHGTSLTHRAMGSAGASQGSGSRVLPGKKMAGRMGGENHTVQNLKVMKVDAENGIVVVSGPVPGPKYSIVKLQDALKKPWPVVELTVGLTPIKKTGGAARKKIDAAVEEA</sequence>
<dbReference type="GO" id="GO:0003735">
    <property type="term" value="F:structural constituent of ribosome"/>
    <property type="evidence" value="ECO:0007669"/>
    <property type="project" value="InterPro"/>
</dbReference>
<evidence type="ECO:0000256" key="2">
    <source>
        <dbReference type="ARBA" id="ARBA00022980"/>
    </source>
</evidence>
<dbReference type="PANTHER" id="PTHR11229">
    <property type="entry name" value="50S RIBOSOMAL PROTEIN L3"/>
    <property type="match status" value="1"/>
</dbReference>
<comment type="caution">
    <text evidence="5">The sequence shown here is derived from an EMBL/GenBank/DDBJ whole genome shotgun (WGS) entry which is preliminary data.</text>
</comment>
<dbReference type="Proteomes" id="UP001296104">
    <property type="component" value="Unassembled WGS sequence"/>
</dbReference>
<evidence type="ECO:0000313" key="5">
    <source>
        <dbReference type="EMBL" id="CAK4009758.1"/>
    </source>
</evidence>